<keyword evidence="3 10" id="KW-0963">Cytoplasm</keyword>
<sequence length="180" mass="20296">MLLTISGLPGSGTTTVSRILAERYRLEMVSAGEVFRSLAREYGMSLAEFGELAESDDSIDLKIDERQRQIANTRDNLILEGRLAGHMAGRALKVWIKAPVEVRVNRIAGRESGLFEEKLDETKEREASEATRYSSIYSIDIRDLSIYDLIVDSSKWDQYMVADIISCAIDTFSEEFCDKI</sequence>
<organism evidence="11 12">
    <name type="scientific">Methanolobus halotolerans</name>
    <dbReference type="NCBI Taxonomy" id="2052935"/>
    <lineage>
        <taxon>Archaea</taxon>
        <taxon>Methanobacteriati</taxon>
        <taxon>Methanobacteriota</taxon>
        <taxon>Stenosarchaea group</taxon>
        <taxon>Methanomicrobia</taxon>
        <taxon>Methanosarcinales</taxon>
        <taxon>Methanosarcinaceae</taxon>
        <taxon>Methanolobus</taxon>
    </lineage>
</organism>
<feature type="binding site" evidence="10">
    <location>
        <begin position="7"/>
        <end position="15"/>
    </location>
    <ligand>
        <name>ATP</name>
        <dbReference type="ChEBI" id="CHEBI:30616"/>
    </ligand>
</feature>
<dbReference type="InterPro" id="IPR011892">
    <property type="entry name" value="Cyt_kin_arch"/>
</dbReference>
<evidence type="ECO:0000256" key="1">
    <source>
        <dbReference type="ARBA" id="ARBA00004496"/>
    </source>
</evidence>
<keyword evidence="6 10" id="KW-0418">Kinase</keyword>
<dbReference type="NCBIfam" id="TIGR02173">
    <property type="entry name" value="cyt_kin_arch"/>
    <property type="match status" value="1"/>
</dbReference>
<dbReference type="InterPro" id="IPR011994">
    <property type="entry name" value="Cytidylate_kinase_dom"/>
</dbReference>
<evidence type="ECO:0000256" key="4">
    <source>
        <dbReference type="ARBA" id="ARBA00022679"/>
    </source>
</evidence>
<dbReference type="HAMAP" id="MF_00239">
    <property type="entry name" value="Cytidyl_kinase_type2"/>
    <property type="match status" value="1"/>
</dbReference>
<comment type="subcellular location">
    <subcellularLocation>
        <location evidence="1 10">Cytoplasm</location>
    </subcellularLocation>
</comment>
<dbReference type="OrthoDB" id="31096at2157"/>
<name>A0A4E0QR03_9EURY</name>
<dbReference type="SUPFAM" id="SSF52540">
    <property type="entry name" value="P-loop containing nucleoside triphosphate hydrolases"/>
    <property type="match status" value="1"/>
</dbReference>
<protein>
    <recommendedName>
        <fullName evidence="10">Cytidylate kinase</fullName>
        <shortName evidence="10">CK</shortName>
        <ecNumber evidence="10">2.7.4.25</ecNumber>
    </recommendedName>
    <alternativeName>
        <fullName evidence="10">Cytidine monophosphate kinase</fullName>
        <shortName evidence="10">CMP kinase</shortName>
    </alternativeName>
</protein>
<dbReference type="Pfam" id="PF13189">
    <property type="entry name" value="Cytidylate_kin2"/>
    <property type="match status" value="1"/>
</dbReference>
<gene>
    <name evidence="10" type="primary">cmk</name>
    <name evidence="11" type="ORF">CUN85_09175</name>
</gene>
<dbReference type="CDD" id="cd02020">
    <property type="entry name" value="CMPK"/>
    <property type="match status" value="1"/>
</dbReference>
<evidence type="ECO:0000313" key="11">
    <source>
        <dbReference type="EMBL" id="TGC08482.1"/>
    </source>
</evidence>
<comment type="similarity">
    <text evidence="2 10">Belongs to the cytidylate kinase family. Type 2 subfamily.</text>
</comment>
<evidence type="ECO:0000256" key="10">
    <source>
        <dbReference type="HAMAP-Rule" id="MF_00239"/>
    </source>
</evidence>
<dbReference type="InterPro" id="IPR027417">
    <property type="entry name" value="P-loop_NTPase"/>
</dbReference>
<dbReference type="Proteomes" id="UP000297295">
    <property type="component" value="Unassembled WGS sequence"/>
</dbReference>
<accession>A0A4E0QR03</accession>
<reference evidence="11 12" key="1">
    <citation type="submission" date="2017-11" db="EMBL/GenBank/DDBJ databases">
        <title>Isolation and Characterization of Methanogenic Archaea from Saline Meromictic Lake at Siberia.</title>
        <authorList>
            <person name="Shen Y."/>
            <person name="Huang H.-H."/>
            <person name="Lai M.-C."/>
            <person name="Chen S.-C."/>
        </authorList>
    </citation>
    <scope>NUCLEOTIDE SEQUENCE [LARGE SCALE GENOMIC DNA]</scope>
    <source>
        <strain evidence="11 12">SY-01</strain>
    </source>
</reference>
<dbReference type="EC" id="2.7.4.25" evidence="10"/>
<dbReference type="GO" id="GO:0036431">
    <property type="term" value="F:dCMP kinase activity"/>
    <property type="evidence" value="ECO:0007669"/>
    <property type="project" value="InterPro"/>
</dbReference>
<dbReference type="GO" id="GO:0005524">
    <property type="term" value="F:ATP binding"/>
    <property type="evidence" value="ECO:0007669"/>
    <property type="project" value="UniProtKB-UniRule"/>
</dbReference>
<dbReference type="AlphaFoldDB" id="A0A4E0QR03"/>
<keyword evidence="4 10" id="KW-0808">Transferase</keyword>
<dbReference type="Gene3D" id="3.40.50.300">
    <property type="entry name" value="P-loop containing nucleotide triphosphate hydrolases"/>
    <property type="match status" value="1"/>
</dbReference>
<evidence type="ECO:0000256" key="8">
    <source>
        <dbReference type="ARBA" id="ARBA00047615"/>
    </source>
</evidence>
<dbReference type="GO" id="GO:0005737">
    <property type="term" value="C:cytoplasm"/>
    <property type="evidence" value="ECO:0007669"/>
    <property type="project" value="UniProtKB-SubCell"/>
</dbReference>
<evidence type="ECO:0000256" key="9">
    <source>
        <dbReference type="ARBA" id="ARBA00048478"/>
    </source>
</evidence>
<comment type="catalytic activity">
    <reaction evidence="8 10">
        <text>dCMP + ATP = dCDP + ADP</text>
        <dbReference type="Rhea" id="RHEA:25094"/>
        <dbReference type="ChEBI" id="CHEBI:30616"/>
        <dbReference type="ChEBI" id="CHEBI:57566"/>
        <dbReference type="ChEBI" id="CHEBI:58593"/>
        <dbReference type="ChEBI" id="CHEBI:456216"/>
        <dbReference type="EC" id="2.7.4.25"/>
    </reaction>
</comment>
<comment type="caution">
    <text evidence="11">The sequence shown here is derived from an EMBL/GenBank/DDBJ whole genome shotgun (WGS) entry which is preliminary data.</text>
</comment>
<evidence type="ECO:0000256" key="5">
    <source>
        <dbReference type="ARBA" id="ARBA00022741"/>
    </source>
</evidence>
<dbReference type="GO" id="GO:0036430">
    <property type="term" value="F:CMP kinase activity"/>
    <property type="evidence" value="ECO:0007669"/>
    <property type="project" value="RHEA"/>
</dbReference>
<keyword evidence="5 10" id="KW-0547">Nucleotide-binding</keyword>
<evidence type="ECO:0000256" key="6">
    <source>
        <dbReference type="ARBA" id="ARBA00022777"/>
    </source>
</evidence>
<dbReference type="RefSeq" id="WP_135390020.1">
    <property type="nucleotide sequence ID" value="NZ_PGGK01000009.1"/>
</dbReference>
<evidence type="ECO:0000256" key="7">
    <source>
        <dbReference type="ARBA" id="ARBA00022840"/>
    </source>
</evidence>
<dbReference type="GO" id="GO:0006220">
    <property type="term" value="P:pyrimidine nucleotide metabolic process"/>
    <property type="evidence" value="ECO:0007669"/>
    <property type="project" value="UniProtKB-UniRule"/>
</dbReference>
<evidence type="ECO:0000313" key="12">
    <source>
        <dbReference type="Proteomes" id="UP000297295"/>
    </source>
</evidence>
<comment type="catalytic activity">
    <reaction evidence="9 10">
        <text>CMP + ATP = CDP + ADP</text>
        <dbReference type="Rhea" id="RHEA:11600"/>
        <dbReference type="ChEBI" id="CHEBI:30616"/>
        <dbReference type="ChEBI" id="CHEBI:58069"/>
        <dbReference type="ChEBI" id="CHEBI:60377"/>
        <dbReference type="ChEBI" id="CHEBI:456216"/>
        <dbReference type="EC" id="2.7.4.25"/>
    </reaction>
</comment>
<proteinExistence type="inferred from homology"/>
<evidence type="ECO:0000256" key="3">
    <source>
        <dbReference type="ARBA" id="ARBA00022490"/>
    </source>
</evidence>
<evidence type="ECO:0000256" key="2">
    <source>
        <dbReference type="ARBA" id="ARBA00011005"/>
    </source>
</evidence>
<dbReference type="EMBL" id="PGGK01000009">
    <property type="protein sequence ID" value="TGC08482.1"/>
    <property type="molecule type" value="Genomic_DNA"/>
</dbReference>
<keyword evidence="12" id="KW-1185">Reference proteome</keyword>
<keyword evidence="7 10" id="KW-0067">ATP-binding</keyword>